<gene>
    <name evidence="2" type="ORF">GWK47_016639</name>
</gene>
<organism evidence="2 3">
    <name type="scientific">Chionoecetes opilio</name>
    <name type="common">Atlantic snow crab</name>
    <name type="synonym">Cancer opilio</name>
    <dbReference type="NCBI Taxonomy" id="41210"/>
    <lineage>
        <taxon>Eukaryota</taxon>
        <taxon>Metazoa</taxon>
        <taxon>Ecdysozoa</taxon>
        <taxon>Arthropoda</taxon>
        <taxon>Crustacea</taxon>
        <taxon>Multicrustacea</taxon>
        <taxon>Malacostraca</taxon>
        <taxon>Eumalacostraca</taxon>
        <taxon>Eucarida</taxon>
        <taxon>Decapoda</taxon>
        <taxon>Pleocyemata</taxon>
        <taxon>Brachyura</taxon>
        <taxon>Eubrachyura</taxon>
        <taxon>Majoidea</taxon>
        <taxon>Majidae</taxon>
        <taxon>Chionoecetes</taxon>
    </lineage>
</organism>
<protein>
    <submittedName>
        <fullName evidence="2">Uncharacterized protein</fullName>
    </submittedName>
</protein>
<dbReference type="EMBL" id="JACEEZ010021653">
    <property type="protein sequence ID" value="KAG0713233.1"/>
    <property type="molecule type" value="Genomic_DNA"/>
</dbReference>
<feature type="region of interest" description="Disordered" evidence="1">
    <location>
        <begin position="28"/>
        <end position="54"/>
    </location>
</feature>
<feature type="region of interest" description="Disordered" evidence="1">
    <location>
        <begin position="72"/>
        <end position="134"/>
    </location>
</feature>
<evidence type="ECO:0000313" key="3">
    <source>
        <dbReference type="Proteomes" id="UP000770661"/>
    </source>
</evidence>
<dbReference type="AlphaFoldDB" id="A0A8J4XSA1"/>
<keyword evidence="3" id="KW-1185">Reference proteome</keyword>
<accession>A0A8J4XSA1</accession>
<feature type="compositionally biased region" description="Polar residues" evidence="1">
    <location>
        <begin position="76"/>
        <end position="87"/>
    </location>
</feature>
<comment type="caution">
    <text evidence="2">The sequence shown here is derived from an EMBL/GenBank/DDBJ whole genome shotgun (WGS) entry which is preliminary data.</text>
</comment>
<evidence type="ECO:0000256" key="1">
    <source>
        <dbReference type="SAM" id="MobiDB-lite"/>
    </source>
</evidence>
<dbReference type="Proteomes" id="UP000770661">
    <property type="component" value="Unassembled WGS sequence"/>
</dbReference>
<sequence>MTLRDVTLAVPPMGLSFGIWRAPRPKTTLSPRLELHGGTSPQERSYGGSGAQSGKKRILGYFSKPFSTWHRGNALPMTNQEAKISSSPKGPRRRGKEGGVDSVLAPGDGAISSLGKGPLFSPPPQTRRAAASSSVAPRPCRVQLQHFAFCLNENGSIGGASPAKRAETGHKKSSLQLAPRGDQTQADRSFRDIRLTKGPHFA</sequence>
<proteinExistence type="predicted"/>
<name>A0A8J4XSA1_CHIOP</name>
<evidence type="ECO:0000313" key="2">
    <source>
        <dbReference type="EMBL" id="KAG0713233.1"/>
    </source>
</evidence>
<reference evidence="2" key="1">
    <citation type="submission" date="2020-07" db="EMBL/GenBank/DDBJ databases">
        <title>The High-quality genome of the commercially important snow crab, Chionoecetes opilio.</title>
        <authorList>
            <person name="Jeong J.-H."/>
            <person name="Ryu S."/>
        </authorList>
    </citation>
    <scope>NUCLEOTIDE SEQUENCE</scope>
    <source>
        <strain evidence="2">MADBK_172401_WGS</strain>
        <tissue evidence="2">Digestive gland</tissue>
    </source>
</reference>
<feature type="region of interest" description="Disordered" evidence="1">
    <location>
        <begin position="159"/>
        <end position="202"/>
    </location>
</feature>